<dbReference type="Gene3D" id="1.25.40.10">
    <property type="entry name" value="Tetratricopeptide repeat domain"/>
    <property type="match status" value="1"/>
</dbReference>
<dbReference type="SUPFAM" id="SSF48452">
    <property type="entry name" value="TPR-like"/>
    <property type="match status" value="1"/>
</dbReference>
<evidence type="ECO:0000259" key="4">
    <source>
        <dbReference type="Pfam" id="PF13525"/>
    </source>
</evidence>
<comment type="function">
    <text evidence="2">Mediates coordination of peptidoglycan synthesis and outer membrane constriction during cell division.</text>
</comment>
<evidence type="ECO:0000313" key="6">
    <source>
        <dbReference type="EMBL" id="EED34742.1"/>
    </source>
</evidence>
<feature type="domain" description="YbgF trimerisation" evidence="5">
    <location>
        <begin position="94"/>
        <end position="145"/>
    </location>
</feature>
<dbReference type="HOGENOM" id="CLU_044315_4_0_6"/>
<keyword evidence="7" id="KW-1185">Reference proteome</keyword>
<evidence type="ECO:0000313" key="7">
    <source>
        <dbReference type="Proteomes" id="UP000004699"/>
    </source>
</evidence>
<dbReference type="Proteomes" id="UP000004699">
    <property type="component" value="Unassembled WGS sequence"/>
</dbReference>
<comment type="subcellular location">
    <subcellularLocation>
        <location evidence="2">Periplasm</location>
    </subcellularLocation>
</comment>
<feature type="chain" id="PRO_5009990932" description="Cell division coordinator CpoB" evidence="2">
    <location>
        <begin position="27"/>
        <end position="304"/>
    </location>
</feature>
<sequence precursor="true">MNWNLPVKPALVAGFFVYAMSFPAGAQDYIDVEAERAAAERQRLQQAPSSPMPGAANPSSTAVGIRPYSGTTLAAEPIVESQADGGGAINNAGDLVIQIQQLQAEVRRLNGLVEEQSQQIQQLQEQSLERYIDIDRRLAGLSGGAPLNPAAADAGRTAPSVSPPVAGSGASDVQATPAEEAAYQSAYELVKQRRFAPAVSAFKAFLGDYPFGRYAPNAHYWLGELYLVVDPAEPEMARQSFKLLLDQYPNNPKIPDALYKLGRVHYIKGNRQRSKEYLDRAIREYGQKGHPAAQLAQDFLDQNF</sequence>
<keyword evidence="2" id="KW-0175">Coiled coil</keyword>
<reference evidence="7" key="1">
    <citation type="journal article" date="2013" name="BMC Microbiol.">
        <title>Taxonomy and evolution of bacteriochlorophyll a-containing members of the OM60/NOR5 clade of marine gammaproteobacteria: description of Luminiphilus syltensis gen. nov., sp. nov., reclassification of Haliea rubra as Pseudohaliea rubra gen. nov., comb. nov., and emendation of Chromatocurvus halotolerans.</title>
        <authorList>
            <person name="Spring S."/>
            <person name="Riedel T."/>
            <person name="Sproer C."/>
            <person name="Yan S."/>
            <person name="Harder J."/>
            <person name="Fuchs B.M."/>
        </authorList>
    </citation>
    <scope>NUCLEOTIDE SEQUENCE [LARGE SCALE GENOMIC DNA]</scope>
    <source>
        <strain evidence="7">NOR51-B</strain>
    </source>
</reference>
<proteinExistence type="inferred from homology"/>
<feature type="region of interest" description="Disordered" evidence="3">
    <location>
        <begin position="40"/>
        <end position="61"/>
    </location>
</feature>
<dbReference type="EMBL" id="DS999411">
    <property type="protein sequence ID" value="EED34742.1"/>
    <property type="molecule type" value="Genomic_DNA"/>
</dbReference>
<evidence type="ECO:0000256" key="1">
    <source>
        <dbReference type="ARBA" id="ARBA00022729"/>
    </source>
</evidence>
<keyword evidence="2" id="KW-0574">Periplasm</keyword>
<feature type="signal peptide" evidence="2">
    <location>
        <begin position="1"/>
        <end position="26"/>
    </location>
</feature>
<keyword evidence="1 2" id="KW-0732">Signal</keyword>
<protein>
    <recommendedName>
        <fullName evidence="2">Cell division coordinator CpoB</fullName>
    </recommendedName>
</protein>
<dbReference type="InterPro" id="IPR011990">
    <property type="entry name" value="TPR-like_helical_dom_sf"/>
</dbReference>
<dbReference type="RefSeq" id="WP_009019490.1">
    <property type="nucleotide sequence ID" value="NZ_DS999411.1"/>
</dbReference>
<accession>B8KS58</accession>
<dbReference type="InterPro" id="IPR032519">
    <property type="entry name" value="YbgF_tri"/>
</dbReference>
<evidence type="ECO:0000256" key="3">
    <source>
        <dbReference type="SAM" id="MobiDB-lite"/>
    </source>
</evidence>
<organism evidence="6 7">
    <name type="scientific">Luminiphilus syltensis NOR5-1B</name>
    <dbReference type="NCBI Taxonomy" id="565045"/>
    <lineage>
        <taxon>Bacteria</taxon>
        <taxon>Pseudomonadati</taxon>
        <taxon>Pseudomonadota</taxon>
        <taxon>Gammaproteobacteria</taxon>
        <taxon>Cellvibrionales</taxon>
        <taxon>Halieaceae</taxon>
        <taxon>Luminiphilus</taxon>
    </lineage>
</organism>
<feature type="coiled-coil region" evidence="2">
    <location>
        <begin position="99"/>
        <end position="126"/>
    </location>
</feature>
<dbReference type="HAMAP" id="MF_02066">
    <property type="entry name" value="CpoB"/>
    <property type="match status" value="1"/>
</dbReference>
<name>B8KS58_9GAMM</name>
<keyword evidence="2" id="KW-0131">Cell cycle</keyword>
<evidence type="ECO:0000256" key="2">
    <source>
        <dbReference type="HAMAP-Rule" id="MF_02066"/>
    </source>
</evidence>
<dbReference type="GO" id="GO:0070206">
    <property type="term" value="P:protein trimerization"/>
    <property type="evidence" value="ECO:0007669"/>
    <property type="project" value="InterPro"/>
</dbReference>
<dbReference type="GO" id="GO:0030288">
    <property type="term" value="C:outer membrane-bounded periplasmic space"/>
    <property type="evidence" value="ECO:0007669"/>
    <property type="project" value="UniProtKB-UniRule"/>
</dbReference>
<feature type="region of interest" description="Disordered" evidence="3">
    <location>
        <begin position="150"/>
        <end position="173"/>
    </location>
</feature>
<dbReference type="Pfam" id="PF16331">
    <property type="entry name" value="TolA_bind_tri"/>
    <property type="match status" value="1"/>
</dbReference>
<dbReference type="InterPro" id="IPR014162">
    <property type="entry name" value="CpoB_C"/>
</dbReference>
<dbReference type="InterPro" id="IPR034706">
    <property type="entry name" value="CpoB"/>
</dbReference>
<dbReference type="eggNOG" id="COG1729">
    <property type="taxonomic scope" value="Bacteria"/>
</dbReference>
<gene>
    <name evidence="2" type="primary">cpoB</name>
    <name evidence="6" type="ORF">NOR51B_681</name>
</gene>
<dbReference type="AlphaFoldDB" id="B8KS58"/>
<comment type="similarity">
    <text evidence="2">Belongs to the CpoB family.</text>
</comment>
<dbReference type="Gene3D" id="1.20.5.110">
    <property type="match status" value="1"/>
</dbReference>
<feature type="domain" description="Outer membrane lipoprotein BamD-like" evidence="4">
    <location>
        <begin position="179"/>
        <end position="274"/>
    </location>
</feature>
<dbReference type="NCBIfam" id="TIGR02795">
    <property type="entry name" value="tol_pal_ybgF"/>
    <property type="match status" value="1"/>
</dbReference>
<keyword evidence="2" id="KW-0132">Cell division</keyword>
<evidence type="ECO:0000259" key="5">
    <source>
        <dbReference type="Pfam" id="PF16331"/>
    </source>
</evidence>
<dbReference type="InterPro" id="IPR039565">
    <property type="entry name" value="BamD-like"/>
</dbReference>
<dbReference type="Pfam" id="PF13525">
    <property type="entry name" value="YfiO"/>
    <property type="match status" value="1"/>
</dbReference>
<dbReference type="GO" id="GO:0043093">
    <property type="term" value="P:FtsZ-dependent cytokinesis"/>
    <property type="evidence" value="ECO:0007669"/>
    <property type="project" value="UniProtKB-UniRule"/>
</dbReference>
<dbReference type="STRING" id="565045.NOR51B_681"/>